<feature type="non-terminal residue" evidence="1">
    <location>
        <position position="1"/>
    </location>
</feature>
<dbReference type="EMBL" id="KV583495">
    <property type="protein sequence ID" value="OPL33342.1"/>
    <property type="molecule type" value="Genomic_DNA"/>
</dbReference>
<dbReference type="InterPro" id="IPR016187">
    <property type="entry name" value="CTDL_fold"/>
</dbReference>
<gene>
    <name evidence="1" type="ORF">AM593_07067</name>
</gene>
<name>A0A3L5TTS9_MYTGA</name>
<evidence type="ECO:0000313" key="2">
    <source>
        <dbReference type="Proteomes" id="UP000266721"/>
    </source>
</evidence>
<dbReference type="InterPro" id="IPR050111">
    <property type="entry name" value="C-type_lectin/snaclec_domain"/>
</dbReference>
<keyword evidence="2" id="KW-1185">Reference proteome</keyword>
<organism evidence="1 2">
    <name type="scientific">Mytilus galloprovincialis</name>
    <name type="common">Mediterranean mussel</name>
    <dbReference type="NCBI Taxonomy" id="29158"/>
    <lineage>
        <taxon>Eukaryota</taxon>
        <taxon>Metazoa</taxon>
        <taxon>Spiralia</taxon>
        <taxon>Lophotrochozoa</taxon>
        <taxon>Mollusca</taxon>
        <taxon>Bivalvia</taxon>
        <taxon>Autobranchia</taxon>
        <taxon>Pteriomorphia</taxon>
        <taxon>Mytilida</taxon>
        <taxon>Mytiloidea</taxon>
        <taxon>Mytilidae</taxon>
        <taxon>Mytilinae</taxon>
        <taxon>Mytilus</taxon>
    </lineage>
</organism>
<proteinExistence type="predicted"/>
<accession>A0A3L5TTS9</accession>
<comment type="caution">
    <text evidence="1">The sequence shown here is derived from an EMBL/GenBank/DDBJ whole genome shotgun (WGS) entry which is preliminary data.</text>
</comment>
<dbReference type="Gene3D" id="3.10.100.10">
    <property type="entry name" value="Mannose-Binding Protein A, subunit A"/>
    <property type="match status" value="1"/>
</dbReference>
<evidence type="ECO:0000313" key="1">
    <source>
        <dbReference type="EMBL" id="OPL33342.1"/>
    </source>
</evidence>
<dbReference type="SUPFAM" id="SSF56436">
    <property type="entry name" value="C-type lectin-like"/>
    <property type="match status" value="1"/>
</dbReference>
<dbReference type="PANTHER" id="PTHR22803">
    <property type="entry name" value="MANNOSE, PHOSPHOLIPASE, LECTIN RECEPTOR RELATED"/>
    <property type="match status" value="1"/>
</dbReference>
<dbReference type="CDD" id="cd00037">
    <property type="entry name" value="CLECT"/>
    <property type="match status" value="1"/>
</dbReference>
<sequence length="77" mass="9067">MAKNDICLTDYLLCGVCGRQWIKYDKHCYYIGDDNVKWTDAERKCREIGGYLVKIDDASENSWIKQQISKVKKFKIL</sequence>
<reference evidence="1 2" key="1">
    <citation type="journal article" date="2016" name="PLoS ONE">
        <title>A First Insight into the Genome of the Filter-Feeder Mussel Mytilus galloprovincialis.</title>
        <authorList>
            <person name="Murgarella M."/>
            <person name="Puiu D."/>
            <person name="Novoa B."/>
            <person name="Figueras A."/>
            <person name="Posada D."/>
            <person name="Canchaya C."/>
        </authorList>
    </citation>
    <scope>NUCLEOTIDE SEQUENCE [LARGE SCALE GENOMIC DNA]</scope>
    <source>
        <tissue evidence="1">Muscle</tissue>
    </source>
</reference>
<dbReference type="Proteomes" id="UP000266721">
    <property type="component" value="Unassembled WGS sequence"/>
</dbReference>
<dbReference type="AlphaFoldDB" id="A0A3L5TTS9"/>
<protein>
    <submittedName>
        <fullName evidence="1">Uncharacterized protein</fullName>
    </submittedName>
</protein>
<dbReference type="InterPro" id="IPR016186">
    <property type="entry name" value="C-type_lectin-like/link_sf"/>
</dbReference>